<keyword evidence="2" id="KW-1133">Transmembrane helix</keyword>
<organism evidence="4 5">
    <name type="scientific">Mycobacterium kiyosense</name>
    <dbReference type="NCBI Taxonomy" id="2871094"/>
    <lineage>
        <taxon>Bacteria</taxon>
        <taxon>Bacillati</taxon>
        <taxon>Actinomycetota</taxon>
        <taxon>Actinomycetes</taxon>
        <taxon>Mycobacteriales</taxon>
        <taxon>Mycobacteriaceae</taxon>
        <taxon>Mycobacterium</taxon>
    </lineage>
</organism>
<proteinExistence type="predicted"/>
<gene>
    <name evidence="4" type="ORF">Mkiyose1413_35390</name>
    <name evidence="3" type="ORF">SRL2020028_54830</name>
</gene>
<keyword evidence="2" id="KW-0472">Membrane</keyword>
<feature type="transmembrane region" description="Helical" evidence="2">
    <location>
        <begin position="34"/>
        <end position="57"/>
    </location>
</feature>
<evidence type="ECO:0000256" key="1">
    <source>
        <dbReference type="SAM" id="MobiDB-lite"/>
    </source>
</evidence>
<keyword evidence="5" id="KW-1185">Reference proteome</keyword>
<name>A0A9P3Q611_9MYCO</name>
<sequence>MTGNNRDLATQRGPSRGTDPAGGDAGKARTRVNWVLALLTVPAAAIVMLFALGAVMSTDSCTESRCPHLGAGLNFDAAFYGPPLVALLVIVASVFTAKRRAGVVVPLGGLALLVADVAYLAVSVAQF</sequence>
<evidence type="ECO:0000313" key="4">
    <source>
        <dbReference type="EMBL" id="GLD31656.1"/>
    </source>
</evidence>
<dbReference type="Proteomes" id="UP001165663">
    <property type="component" value="Unassembled WGS sequence"/>
</dbReference>
<keyword evidence="2" id="KW-0812">Transmembrane</keyword>
<dbReference type="Proteomes" id="UP001064782">
    <property type="component" value="Unassembled WGS sequence"/>
</dbReference>
<feature type="transmembrane region" description="Helical" evidence="2">
    <location>
        <begin position="77"/>
        <end position="96"/>
    </location>
</feature>
<comment type="caution">
    <text evidence="4">The sequence shown here is derived from an EMBL/GenBank/DDBJ whole genome shotgun (WGS) entry which is preliminary data.</text>
</comment>
<feature type="transmembrane region" description="Helical" evidence="2">
    <location>
        <begin position="103"/>
        <end position="122"/>
    </location>
</feature>
<accession>A0A9P3Q611</accession>
<evidence type="ECO:0000313" key="5">
    <source>
        <dbReference type="Proteomes" id="UP001064782"/>
    </source>
</evidence>
<dbReference type="AlphaFoldDB" id="A0A9P3Q611"/>
<feature type="region of interest" description="Disordered" evidence="1">
    <location>
        <begin position="1"/>
        <end position="26"/>
    </location>
</feature>
<dbReference type="EMBL" id="BRXE01000124">
    <property type="protein sequence ID" value="GLB86227.1"/>
    <property type="molecule type" value="Genomic_DNA"/>
</dbReference>
<protein>
    <submittedName>
        <fullName evidence="4">Uncharacterized protein</fullName>
    </submittedName>
</protein>
<evidence type="ECO:0000256" key="2">
    <source>
        <dbReference type="SAM" id="Phobius"/>
    </source>
</evidence>
<dbReference type="EMBL" id="BRZI01000028">
    <property type="protein sequence ID" value="GLD31656.1"/>
    <property type="molecule type" value="Genomic_DNA"/>
</dbReference>
<dbReference type="RefSeq" id="WP_236978731.1">
    <property type="nucleotide sequence ID" value="NZ_BRXE01000124.1"/>
</dbReference>
<reference evidence="4" key="1">
    <citation type="submission" date="2022-08" db="EMBL/GenBank/DDBJ databases">
        <title>Mycobacterium kiyosense sp. nov., scotochromogenic slow-glowing species isolated from respiratory specimens.</title>
        <authorList>
            <person name="Fukano H."/>
            <person name="Kazumi Y."/>
            <person name="Sakagami N."/>
            <person name="Ato M."/>
            <person name="Mitarai S."/>
            <person name="Hoshino Y."/>
        </authorList>
    </citation>
    <scope>NUCLEOTIDE SEQUENCE</scope>
    <source>
        <strain evidence="4">1413</strain>
        <strain evidence="3">SRL2020-028</strain>
    </source>
</reference>
<dbReference type="GeneID" id="83632745"/>
<evidence type="ECO:0000313" key="3">
    <source>
        <dbReference type="EMBL" id="GLB86227.1"/>
    </source>
</evidence>